<comment type="cofactor">
    <cofactor evidence="5">
        <name>Mg(2+)</name>
        <dbReference type="ChEBI" id="CHEBI:18420"/>
    </cofactor>
</comment>
<dbReference type="PANTHER" id="PTHR11241">
    <property type="entry name" value="DEOXYURIDINE 5'-TRIPHOSPHATE NUCLEOTIDOHYDROLASE"/>
    <property type="match status" value="1"/>
</dbReference>
<dbReference type="CDD" id="cd07557">
    <property type="entry name" value="trimeric_dUTPase"/>
    <property type="match status" value="1"/>
</dbReference>
<name>A0ABT1C415_9HYPH</name>
<evidence type="ECO:0000259" key="7">
    <source>
        <dbReference type="Pfam" id="PF00692"/>
    </source>
</evidence>
<dbReference type="Pfam" id="PF00692">
    <property type="entry name" value="dUTPase"/>
    <property type="match status" value="1"/>
</dbReference>
<evidence type="ECO:0000256" key="3">
    <source>
        <dbReference type="ARBA" id="ARBA00023080"/>
    </source>
</evidence>
<comment type="caution">
    <text evidence="8">The sequence shown here is derived from an EMBL/GenBank/DDBJ whole genome shotgun (WGS) entry which is preliminary data.</text>
</comment>
<evidence type="ECO:0000256" key="1">
    <source>
        <dbReference type="ARBA" id="ARBA00006581"/>
    </source>
</evidence>
<dbReference type="Proteomes" id="UP001205906">
    <property type="component" value="Unassembled WGS sequence"/>
</dbReference>
<sequence length="171" mass="18365">MARPDTMPPSTSLEPRIGVVRLPHGADLPLPAYETEGAAGLDLRAAVPADRPILILPGRRALVPTGLVFELPEGFEGQVRPRSGLAYRHGITCLNSPGTLDWDYRGELKVILANFGDEEFSVSRGMRIAQLVIAPVSRARLEERVHASETLRSSGGFGSTGIGREENGNGQ</sequence>
<keyword evidence="3 5" id="KW-0546">Nucleotide metabolism</keyword>
<comment type="pathway">
    <text evidence="5">Pyrimidine metabolism; dUMP biosynthesis; dUMP from dCTP (dUTP route): step 2/2.</text>
</comment>
<feature type="binding site" evidence="5">
    <location>
        <position position="95"/>
    </location>
    <ligand>
        <name>substrate</name>
    </ligand>
</feature>
<dbReference type="EMBL" id="JAMXQS010000003">
    <property type="protein sequence ID" value="MCO6049564.1"/>
    <property type="molecule type" value="Genomic_DNA"/>
</dbReference>
<keyword evidence="2 5" id="KW-0378">Hydrolase</keyword>
<feature type="domain" description="dUTPase-like" evidence="7">
    <location>
        <begin position="29"/>
        <end position="161"/>
    </location>
</feature>
<proteinExistence type="inferred from homology"/>
<feature type="binding site" evidence="5">
    <location>
        <position position="101"/>
    </location>
    <ligand>
        <name>substrate</name>
    </ligand>
</feature>
<comment type="caution">
    <text evidence="5">Lacks conserved residue(s) required for the propagation of feature annotation.</text>
</comment>
<evidence type="ECO:0000313" key="9">
    <source>
        <dbReference type="Proteomes" id="UP001205906"/>
    </source>
</evidence>
<dbReference type="SUPFAM" id="SSF51283">
    <property type="entry name" value="dUTPase-like"/>
    <property type="match status" value="1"/>
</dbReference>
<comment type="similarity">
    <text evidence="1 5">Belongs to the dUTPase family.</text>
</comment>
<keyword evidence="9" id="KW-1185">Reference proteome</keyword>
<dbReference type="HAMAP" id="MF_00116">
    <property type="entry name" value="dUTPase_bact"/>
    <property type="match status" value="1"/>
</dbReference>
<feature type="binding site" evidence="5">
    <location>
        <begin position="82"/>
        <end position="84"/>
    </location>
    <ligand>
        <name>substrate</name>
    </ligand>
</feature>
<evidence type="ECO:0000256" key="4">
    <source>
        <dbReference type="ARBA" id="ARBA00047686"/>
    </source>
</evidence>
<accession>A0ABT1C415</accession>
<evidence type="ECO:0000313" key="8">
    <source>
        <dbReference type="EMBL" id="MCO6049564.1"/>
    </source>
</evidence>
<comment type="catalytic activity">
    <reaction evidence="4 5">
        <text>dUTP + H2O = dUMP + diphosphate + H(+)</text>
        <dbReference type="Rhea" id="RHEA:10248"/>
        <dbReference type="ChEBI" id="CHEBI:15377"/>
        <dbReference type="ChEBI" id="CHEBI:15378"/>
        <dbReference type="ChEBI" id="CHEBI:33019"/>
        <dbReference type="ChEBI" id="CHEBI:61555"/>
        <dbReference type="ChEBI" id="CHEBI:246422"/>
        <dbReference type="EC" id="3.6.1.23"/>
    </reaction>
</comment>
<comment type="function">
    <text evidence="5">This enzyme is involved in nucleotide metabolism: it produces dUMP, the immediate precursor of thymidine nucleotides and it decreases the intracellular concentration of dUTP so that uracil cannot be incorporated into DNA.</text>
</comment>
<dbReference type="InterPro" id="IPR033704">
    <property type="entry name" value="dUTPase_trimeric"/>
</dbReference>
<keyword evidence="5" id="KW-0479">Metal-binding</keyword>
<dbReference type="EC" id="3.6.1.23" evidence="5"/>
<dbReference type="NCBIfam" id="TIGR00576">
    <property type="entry name" value="dut"/>
    <property type="match status" value="1"/>
</dbReference>
<dbReference type="GO" id="GO:0004170">
    <property type="term" value="F:dUTP diphosphatase activity"/>
    <property type="evidence" value="ECO:0007669"/>
    <property type="project" value="UniProtKB-EC"/>
</dbReference>
<protein>
    <recommendedName>
        <fullName evidence="5">Deoxyuridine 5'-triphosphate nucleotidohydrolase</fullName>
        <shortName evidence="5">dUTPase</shortName>
        <ecNumber evidence="5">3.6.1.23</ecNumber>
    </recommendedName>
    <alternativeName>
        <fullName evidence="5">dUTP pyrophosphatase</fullName>
    </alternativeName>
</protein>
<feature type="region of interest" description="Disordered" evidence="6">
    <location>
        <begin position="150"/>
        <end position="171"/>
    </location>
</feature>
<dbReference type="Gene3D" id="2.70.40.10">
    <property type="match status" value="1"/>
</dbReference>
<dbReference type="PANTHER" id="PTHR11241:SF0">
    <property type="entry name" value="DEOXYURIDINE 5'-TRIPHOSPHATE NUCLEOTIDOHYDROLASE"/>
    <property type="match status" value="1"/>
</dbReference>
<organism evidence="8 9">
    <name type="scientific">Mesorhizobium liriopis</name>
    <dbReference type="NCBI Taxonomy" id="2953882"/>
    <lineage>
        <taxon>Bacteria</taxon>
        <taxon>Pseudomonadati</taxon>
        <taxon>Pseudomonadota</taxon>
        <taxon>Alphaproteobacteria</taxon>
        <taxon>Hyphomicrobiales</taxon>
        <taxon>Phyllobacteriaceae</taxon>
        <taxon>Mesorhizobium</taxon>
    </lineage>
</organism>
<evidence type="ECO:0000256" key="2">
    <source>
        <dbReference type="ARBA" id="ARBA00022801"/>
    </source>
</evidence>
<keyword evidence="5" id="KW-0460">Magnesium</keyword>
<reference evidence="8 9" key="1">
    <citation type="submission" date="2022-06" db="EMBL/GenBank/DDBJ databases">
        <title>Mesorhizobium sp. strain RP14 Genome sequencing and assembly.</title>
        <authorList>
            <person name="Kim I."/>
        </authorList>
    </citation>
    <scope>NUCLEOTIDE SEQUENCE [LARGE SCALE GENOMIC DNA]</scope>
    <source>
        <strain evidence="9">RP14(2022)</strain>
    </source>
</reference>
<dbReference type="InterPro" id="IPR008181">
    <property type="entry name" value="dUTPase"/>
</dbReference>
<dbReference type="InterPro" id="IPR036157">
    <property type="entry name" value="dUTPase-like_sf"/>
</dbReference>
<dbReference type="RefSeq" id="WP_252817480.1">
    <property type="nucleotide sequence ID" value="NZ_JAMXQS010000003.1"/>
</dbReference>
<evidence type="ECO:0000256" key="6">
    <source>
        <dbReference type="SAM" id="MobiDB-lite"/>
    </source>
</evidence>
<dbReference type="NCBIfam" id="NF001862">
    <property type="entry name" value="PRK00601.1"/>
    <property type="match status" value="1"/>
</dbReference>
<dbReference type="InterPro" id="IPR029054">
    <property type="entry name" value="dUTPase-like"/>
</dbReference>
<evidence type="ECO:0000256" key="5">
    <source>
        <dbReference type="HAMAP-Rule" id="MF_00116"/>
    </source>
</evidence>
<gene>
    <name evidence="5 8" type="primary">dut</name>
    <name evidence="8" type="ORF">NGM99_07140</name>
</gene>